<feature type="transmembrane region" description="Helical" evidence="1">
    <location>
        <begin position="353"/>
        <end position="374"/>
    </location>
</feature>
<organism evidence="2 3">
    <name type="scientific">Dysgonomonas alginatilytica</name>
    <dbReference type="NCBI Taxonomy" id="1605892"/>
    <lineage>
        <taxon>Bacteria</taxon>
        <taxon>Pseudomonadati</taxon>
        <taxon>Bacteroidota</taxon>
        <taxon>Bacteroidia</taxon>
        <taxon>Bacteroidales</taxon>
        <taxon>Dysgonomonadaceae</taxon>
        <taxon>Dysgonomonas</taxon>
    </lineage>
</organism>
<dbReference type="InterPro" id="IPR010364">
    <property type="entry name" value="Uncharacterised_IM_CreD"/>
</dbReference>
<keyword evidence="3" id="KW-1185">Reference proteome</keyword>
<dbReference type="Pfam" id="PF06123">
    <property type="entry name" value="CreD"/>
    <property type="match status" value="1"/>
</dbReference>
<keyword evidence="1" id="KW-0472">Membrane</keyword>
<comment type="caution">
    <text evidence="2">The sequence shown here is derived from an EMBL/GenBank/DDBJ whole genome shotgun (WGS) entry which is preliminary data.</text>
</comment>
<dbReference type="GO" id="GO:0005886">
    <property type="term" value="C:plasma membrane"/>
    <property type="evidence" value="ECO:0007669"/>
    <property type="project" value="TreeGrafter"/>
</dbReference>
<protein>
    <submittedName>
        <fullName evidence="2">Inner membrane protein</fullName>
    </submittedName>
</protein>
<gene>
    <name evidence="2" type="ORF">CLV62_10173</name>
</gene>
<dbReference type="PANTHER" id="PTHR30092">
    <property type="entry name" value="INNER MEMBRANE PROTEIN CRED"/>
    <property type="match status" value="1"/>
</dbReference>
<dbReference type="PANTHER" id="PTHR30092:SF0">
    <property type="entry name" value="INNER MEMBRANE PROTEIN CRED"/>
    <property type="match status" value="1"/>
</dbReference>
<evidence type="ECO:0000313" key="2">
    <source>
        <dbReference type="EMBL" id="PXV68809.1"/>
    </source>
</evidence>
<name>A0A2V3PTD2_9BACT</name>
<evidence type="ECO:0000313" key="3">
    <source>
        <dbReference type="Proteomes" id="UP000247973"/>
    </source>
</evidence>
<reference evidence="2 3" key="1">
    <citation type="submission" date="2018-03" db="EMBL/GenBank/DDBJ databases">
        <title>Genomic Encyclopedia of Archaeal and Bacterial Type Strains, Phase II (KMG-II): from individual species to whole genera.</title>
        <authorList>
            <person name="Goeker M."/>
        </authorList>
    </citation>
    <scope>NUCLEOTIDE SEQUENCE [LARGE SCALE GENOMIC DNA]</scope>
    <source>
        <strain evidence="2 3">DSM 100214</strain>
    </source>
</reference>
<feature type="transmembrane region" description="Helical" evidence="1">
    <location>
        <begin position="381"/>
        <end position="398"/>
    </location>
</feature>
<keyword evidence="1" id="KW-1133">Transmembrane helix</keyword>
<dbReference type="EMBL" id="QICL01000001">
    <property type="protein sequence ID" value="PXV68809.1"/>
    <property type="molecule type" value="Genomic_DNA"/>
</dbReference>
<evidence type="ECO:0000256" key="1">
    <source>
        <dbReference type="SAM" id="Phobius"/>
    </source>
</evidence>
<feature type="transmembrane region" description="Helical" evidence="1">
    <location>
        <begin position="404"/>
        <end position="422"/>
    </location>
</feature>
<dbReference type="AlphaFoldDB" id="A0A2V3PTD2"/>
<keyword evidence="1" id="KW-0812">Transmembrane</keyword>
<sequence length="440" mass="49798">METMQNFFGKKTLTTKIVIVVVLTLLMLIPIGMVKSLIKEREGNKIAEQTEMSDRWGGRQLLTGPVLVLPYKQSLVEKGTGANFIYCLPEEYNVTGEIKPEERTRGIQKILSYQSAMHFDGKFIFPDYTKLNINESQILWDEAYIVMGISNLQGVKNKIVFNLNGHPQEILPSVPDNDLIKSGVMVKMPLSPADMGKSYNFDFDLVLNGTDGLHFLPIGKQTNVHLNSTWKSVAYTGDYVPTEKADIKDGIDAQWNVFDYNRSYTQMWVGKNDSFGSTKLGLDLLLPVDHYQKTMRAVKYAIMFIALTFLVFFMVELLSKRRIHPVQYLLVSFALVLFYSLLLALSEHIGFDWSYLVSAVAIVTLITAYSYSIFKSKKQTVFMGLFLSGLYIFLYVVIQLEDMALLLGSIGLFIALAIVMFVSRKIDWYKDGEGAEALSD</sequence>
<dbReference type="RefSeq" id="WP_110308799.1">
    <property type="nucleotide sequence ID" value="NZ_QICL01000001.1"/>
</dbReference>
<dbReference type="OrthoDB" id="9791851at2"/>
<dbReference type="Proteomes" id="UP000247973">
    <property type="component" value="Unassembled WGS sequence"/>
</dbReference>
<accession>A0A2V3PTD2</accession>
<dbReference type="PIRSF" id="PIRSF004548">
    <property type="entry name" value="CreD"/>
    <property type="match status" value="1"/>
</dbReference>
<feature type="transmembrane region" description="Helical" evidence="1">
    <location>
        <begin position="326"/>
        <end position="347"/>
    </location>
</feature>
<dbReference type="NCBIfam" id="NF008712">
    <property type="entry name" value="PRK11715.1-1"/>
    <property type="match status" value="1"/>
</dbReference>
<feature type="transmembrane region" description="Helical" evidence="1">
    <location>
        <begin position="300"/>
        <end position="319"/>
    </location>
</feature>
<proteinExistence type="predicted"/>